<dbReference type="InterPro" id="IPR042113">
    <property type="entry name" value="P_AcTrfase_dom1"/>
</dbReference>
<dbReference type="InterPro" id="IPR050500">
    <property type="entry name" value="Phos_Acetyltrans/Butyryltrans"/>
</dbReference>
<protein>
    <recommendedName>
        <fullName evidence="3">Phosphate acetyltransferase</fullName>
        <ecNumber evidence="2">2.3.1.8</ecNumber>
    </recommendedName>
    <alternativeName>
        <fullName evidence="6">Phosphotransacetylase</fullName>
    </alternativeName>
</protein>
<dbReference type="EC" id="2.3.1.8" evidence="2"/>
<evidence type="ECO:0000256" key="2">
    <source>
        <dbReference type="ARBA" id="ARBA00012707"/>
    </source>
</evidence>
<dbReference type="Pfam" id="PF01515">
    <property type="entry name" value="PTA_PTB"/>
    <property type="match status" value="1"/>
</dbReference>
<evidence type="ECO:0000256" key="5">
    <source>
        <dbReference type="ARBA" id="ARBA00023315"/>
    </source>
</evidence>
<feature type="domain" description="Phosphate acetyl/butaryl transferase" evidence="7">
    <location>
        <begin position="155"/>
        <end position="470"/>
    </location>
</feature>
<dbReference type="Proteomes" id="UP000476338">
    <property type="component" value="Unassembled WGS sequence"/>
</dbReference>
<keyword evidence="4 8" id="KW-0808">Transferase</keyword>
<dbReference type="NCBIfam" id="TIGR00651">
    <property type="entry name" value="pta"/>
    <property type="match status" value="1"/>
</dbReference>
<comment type="caution">
    <text evidence="8">The sequence shown here is derived from an EMBL/GenBank/DDBJ whole genome shotgun (WGS) entry which is preliminary data.</text>
</comment>
<dbReference type="RefSeq" id="WP_154571071.1">
    <property type="nucleotide sequence ID" value="NZ_VWSJ01000025.1"/>
</dbReference>
<sequence>MSAKSLYFVTDKKLSEFENLKKALIKEFQNLIIFTPIRLENLDENSCFSQKEFDGMIAKNMIKEAKKTIIDKFESFKNSFVLVVANSLNFKLANDLNSPVLGHFLNDIEGILFTKQCEFLNLNSIGFLNKNLSNFQDIMLKLKSFNKKIITPIKFENMLFKMASKKIQNIVLPESEDERILKASEILLKSGAVNLTLLGNKDEILNNASNLGLNLEKANFINPLNSDLLDEFSNTFYELRKNKGVSLEEAKNIVKDRNYFANMLVFTNRASGVVSGAVGTTADTVRPALQIIKTKPNVNSVSGAFFMCLEDRVCIFADCAIIPNPYPKDLANIAKSSVEMARAFGFNPLVAMLSYSTGNSGSGDSVEKIQEAINLAKDELGDIIDGPLQFDAAVDKIVASKKMPNSKVAGEANVFIFPDLNSGNIAYKAVQRLSGAVAIGPILQGLKKPVNDLSRGCLVEDIINTVLISAIQVGE</sequence>
<dbReference type="AlphaFoldDB" id="A0A6L5WIC9"/>
<dbReference type="SUPFAM" id="SSF53659">
    <property type="entry name" value="Isocitrate/Isopropylmalate dehydrogenase-like"/>
    <property type="match status" value="1"/>
</dbReference>
<reference evidence="8 9" key="2">
    <citation type="submission" date="2020-03" db="EMBL/GenBank/DDBJ databases">
        <title>Campylobacter portucalensis sp. nov., a new species of Campylobacter isolated from the reproductive tract of bulls.</title>
        <authorList>
            <person name="Silva M.F."/>
            <person name="Pereira G."/>
            <person name="Carneiro C."/>
            <person name="Hemphill A."/>
            <person name="Mateus L."/>
            <person name="Lopes-Da-Costa L."/>
            <person name="Silva E."/>
        </authorList>
    </citation>
    <scope>NUCLEOTIDE SEQUENCE [LARGE SCALE GENOMIC DNA]</scope>
    <source>
        <strain evidence="8 9">FMV-PI01</strain>
    </source>
</reference>
<dbReference type="PANTHER" id="PTHR43356:SF3">
    <property type="entry name" value="PHOSPHATE ACETYLTRANSFERASE"/>
    <property type="match status" value="1"/>
</dbReference>
<evidence type="ECO:0000256" key="6">
    <source>
        <dbReference type="ARBA" id="ARBA00031108"/>
    </source>
</evidence>
<dbReference type="Gene3D" id="3.40.50.10950">
    <property type="match status" value="1"/>
</dbReference>
<dbReference type="PANTHER" id="PTHR43356">
    <property type="entry name" value="PHOSPHATE ACETYLTRANSFERASE"/>
    <property type="match status" value="1"/>
</dbReference>
<evidence type="ECO:0000313" key="9">
    <source>
        <dbReference type="Proteomes" id="UP000476338"/>
    </source>
</evidence>
<dbReference type="EMBL" id="VWSJ01000025">
    <property type="protein sequence ID" value="MSN96804.1"/>
    <property type="molecule type" value="Genomic_DNA"/>
</dbReference>
<evidence type="ECO:0000256" key="3">
    <source>
        <dbReference type="ARBA" id="ARBA00021528"/>
    </source>
</evidence>
<gene>
    <name evidence="8" type="ORF">F1B92_06450</name>
</gene>
<dbReference type="Gene3D" id="3.40.50.10750">
    <property type="entry name" value="Isocitrate/Isopropylmalate dehydrogenase-like"/>
    <property type="match status" value="1"/>
</dbReference>
<accession>A0A6L5WIC9</accession>
<proteinExistence type="predicted"/>
<evidence type="ECO:0000256" key="1">
    <source>
        <dbReference type="ARBA" id="ARBA00004989"/>
    </source>
</evidence>
<dbReference type="InterPro" id="IPR042112">
    <property type="entry name" value="P_AcTrfase_dom2"/>
</dbReference>
<name>A0A6L5WIC9_9BACT</name>
<evidence type="ECO:0000313" key="8">
    <source>
        <dbReference type="EMBL" id="MSN96804.1"/>
    </source>
</evidence>
<keyword evidence="5 8" id="KW-0012">Acyltransferase</keyword>
<organism evidence="8 9">
    <name type="scientific">Campylobacter portucalensis</name>
    <dbReference type="NCBI Taxonomy" id="2608384"/>
    <lineage>
        <taxon>Bacteria</taxon>
        <taxon>Pseudomonadati</taxon>
        <taxon>Campylobacterota</taxon>
        <taxon>Epsilonproteobacteria</taxon>
        <taxon>Campylobacterales</taxon>
        <taxon>Campylobacteraceae</taxon>
        <taxon>Campylobacter</taxon>
    </lineage>
</organism>
<dbReference type="GO" id="GO:0008959">
    <property type="term" value="F:phosphate acetyltransferase activity"/>
    <property type="evidence" value="ECO:0007669"/>
    <property type="project" value="UniProtKB-EC"/>
</dbReference>
<evidence type="ECO:0000259" key="7">
    <source>
        <dbReference type="Pfam" id="PF01515"/>
    </source>
</evidence>
<dbReference type="NCBIfam" id="NF004167">
    <property type="entry name" value="PRK05632.1"/>
    <property type="match status" value="1"/>
</dbReference>
<dbReference type="NCBIfam" id="NF007233">
    <property type="entry name" value="PRK09653.1"/>
    <property type="match status" value="1"/>
</dbReference>
<dbReference type="InterPro" id="IPR002505">
    <property type="entry name" value="PTA_PTB"/>
</dbReference>
<reference evidence="8 9" key="1">
    <citation type="submission" date="2019-09" db="EMBL/GenBank/DDBJ databases">
        <authorList>
            <person name="Silva M."/>
            <person name="Pereira G."/>
            <person name="Lopes-Da-Costa L."/>
            <person name="Silva E."/>
        </authorList>
    </citation>
    <scope>NUCLEOTIDE SEQUENCE [LARGE SCALE GENOMIC DNA]</scope>
    <source>
        <strain evidence="8 9">FMV-PI01</strain>
    </source>
</reference>
<dbReference type="InterPro" id="IPR004614">
    <property type="entry name" value="P_AcTrfase"/>
</dbReference>
<comment type="pathway">
    <text evidence="1">Metabolic intermediate biosynthesis; acetyl-CoA biosynthesis; acetyl-CoA from acetate: step 2/2.</text>
</comment>
<evidence type="ECO:0000256" key="4">
    <source>
        <dbReference type="ARBA" id="ARBA00022679"/>
    </source>
</evidence>
<keyword evidence="9" id="KW-1185">Reference proteome</keyword>